<sequence length="362" mass="40431">MAPQTRSTIKHSPGRSTRNSVYGRPPPPLPKPRKSTTNTEVEGEVTSHVNNTERTPWLACRDGYGVMTTVAVSQTGEGVHIRWYYPDDDCEIDEEEEAEVEMTVSEGRGVTPLTTAGPSNAARRPFPQTPMAPLPYDAGSVIRTPVKKAKPLQRSPPRIGDKGIRCLYEKSGVLRELNSGVRVVLRHPVGSSTNLSREQVELLEQEREEEIIQVQVKKLLEQKQRLQEEEERFSNSGYEDEMEVDVPSSLEREGTERTILISHGNLSDKVLPSASASLEIESASGFCRGPNGELLDHQGRQMLGREGTILMYPTHGSPRKIRREEAFLLSESWENIDHSSLNDQLPTRARFGREGTELQVIA</sequence>
<feature type="region of interest" description="Disordered" evidence="1">
    <location>
        <begin position="109"/>
        <end position="130"/>
    </location>
</feature>
<evidence type="ECO:0000256" key="1">
    <source>
        <dbReference type="SAM" id="MobiDB-lite"/>
    </source>
</evidence>
<proteinExistence type="predicted"/>
<feature type="region of interest" description="Disordered" evidence="1">
    <location>
        <begin position="1"/>
        <end position="50"/>
    </location>
</feature>
<protein>
    <submittedName>
        <fullName evidence="2">Uncharacterized protein</fullName>
    </submittedName>
</protein>
<comment type="caution">
    <text evidence="2">The sequence shown here is derived from an EMBL/GenBank/DDBJ whole genome shotgun (WGS) entry which is preliminary data.</text>
</comment>
<gene>
    <name evidence="2" type="ORF">JVT61DRAFT_10281</name>
</gene>
<dbReference type="AlphaFoldDB" id="A0A8I3AES3"/>
<dbReference type="OrthoDB" id="2753420at2759"/>
<feature type="region of interest" description="Disordered" evidence="1">
    <location>
        <begin position="231"/>
        <end position="251"/>
    </location>
</feature>
<reference evidence="2" key="1">
    <citation type="submission" date="2021-03" db="EMBL/GenBank/DDBJ databases">
        <title>Evolutionary innovations through gain and loss of genes in the ectomycorrhizal Boletales.</title>
        <authorList>
            <person name="Wu G."/>
            <person name="Miyauchi S."/>
            <person name="Morin E."/>
            <person name="Yang Z.-L."/>
            <person name="Xu J."/>
            <person name="Martin F.M."/>
        </authorList>
    </citation>
    <scope>NUCLEOTIDE SEQUENCE</scope>
    <source>
        <strain evidence="2">BR01</strain>
    </source>
</reference>
<keyword evidence="3" id="KW-1185">Reference proteome</keyword>
<accession>A0A8I3AES3</accession>
<name>A0A8I3AES3_9AGAM</name>
<evidence type="ECO:0000313" key="3">
    <source>
        <dbReference type="Proteomes" id="UP000683000"/>
    </source>
</evidence>
<evidence type="ECO:0000313" key="2">
    <source>
        <dbReference type="EMBL" id="KAG6379746.1"/>
    </source>
</evidence>
<organism evidence="2 3">
    <name type="scientific">Boletus reticuloceps</name>
    <dbReference type="NCBI Taxonomy" id="495285"/>
    <lineage>
        <taxon>Eukaryota</taxon>
        <taxon>Fungi</taxon>
        <taxon>Dikarya</taxon>
        <taxon>Basidiomycota</taxon>
        <taxon>Agaricomycotina</taxon>
        <taxon>Agaricomycetes</taxon>
        <taxon>Agaricomycetidae</taxon>
        <taxon>Boletales</taxon>
        <taxon>Boletineae</taxon>
        <taxon>Boletaceae</taxon>
        <taxon>Boletoideae</taxon>
        <taxon>Boletus</taxon>
    </lineage>
</organism>
<dbReference type="Proteomes" id="UP000683000">
    <property type="component" value="Unassembled WGS sequence"/>
</dbReference>
<dbReference type="EMBL" id="JAGFBS010000004">
    <property type="protein sequence ID" value="KAG6379746.1"/>
    <property type="molecule type" value="Genomic_DNA"/>
</dbReference>